<sequence length="40" mass="4860">MDSKSKIRLGNTIRREMIRFEFGFHSNQLLFQRNSKVFVQ</sequence>
<dbReference type="AlphaFoldDB" id="A0AA87MS86"/>
<protein>
    <submittedName>
        <fullName evidence="1">Uncharacterized protein</fullName>
    </submittedName>
</protein>
<comment type="caution">
    <text evidence="1">The sequence shown here is derived from an EMBL/GenBank/DDBJ whole genome shotgun (WGS) entry which is preliminary data.</text>
</comment>
<gene>
    <name evidence="1" type="ORF">LEP1GSC125_2120</name>
</gene>
<evidence type="ECO:0000313" key="2">
    <source>
        <dbReference type="Proteomes" id="UP000001343"/>
    </source>
</evidence>
<name>A0AA87MS86_9LEPT</name>
<accession>A0AA87MS86</accession>
<organism evidence="1 2">
    <name type="scientific">Leptospira mayottensis 200901122</name>
    <dbReference type="NCBI Taxonomy" id="1193010"/>
    <lineage>
        <taxon>Bacteria</taxon>
        <taxon>Pseudomonadati</taxon>
        <taxon>Spirochaetota</taxon>
        <taxon>Spirochaetia</taxon>
        <taxon>Leptospirales</taxon>
        <taxon>Leptospiraceae</taxon>
        <taxon>Leptospira</taxon>
    </lineage>
</organism>
<evidence type="ECO:0000313" key="1">
    <source>
        <dbReference type="EMBL" id="EKS00902.1"/>
    </source>
</evidence>
<proteinExistence type="predicted"/>
<dbReference type="Proteomes" id="UP000001343">
    <property type="component" value="Unassembled WGS sequence"/>
</dbReference>
<dbReference type="EMBL" id="AKWM02000029">
    <property type="protein sequence ID" value="EKS00902.1"/>
    <property type="molecule type" value="Genomic_DNA"/>
</dbReference>
<reference evidence="1 2" key="1">
    <citation type="journal article" date="2014" name="Int. J. Syst. Evol. Microbiol.">
        <title>Leptospira mayottensis sp. nov., a pathogenic species of the genus Leptospira isolated from humans.</title>
        <authorList>
            <person name="Bourhy P."/>
            <person name="Collet L."/>
            <person name="Brisse S."/>
            <person name="Picardeau M."/>
        </authorList>
    </citation>
    <scope>NUCLEOTIDE SEQUENCE [LARGE SCALE GENOMIC DNA]</scope>
    <source>
        <strain evidence="1 2">200901122</strain>
    </source>
</reference>